<comment type="caution">
    <text evidence="1">The sequence shown here is derived from an EMBL/GenBank/DDBJ whole genome shotgun (WGS) entry which is preliminary data.</text>
</comment>
<protein>
    <submittedName>
        <fullName evidence="1">Uncharacterized protein</fullName>
    </submittedName>
</protein>
<name>A0A2M7H209_9BACT</name>
<dbReference type="Proteomes" id="UP000230292">
    <property type="component" value="Unassembled WGS sequence"/>
</dbReference>
<evidence type="ECO:0000313" key="1">
    <source>
        <dbReference type="EMBL" id="PIW36277.1"/>
    </source>
</evidence>
<accession>A0A2M7H209</accession>
<organism evidence="1 2">
    <name type="scientific">Candidatus Kerfeldbacteria bacterium CG15_BIG_FIL_POST_REV_8_21_14_020_45_12</name>
    <dbReference type="NCBI Taxonomy" id="2014247"/>
    <lineage>
        <taxon>Bacteria</taxon>
        <taxon>Candidatus Kerfeldiibacteriota</taxon>
    </lineage>
</organism>
<sequence>MRVQSSHRGEGSVRRRAVDLEFEEPGLLRFVLDDQFTPAVWLNIKQEIERFRILDKDVLIGLLGSLLELFPERADDLGIDDDLTDWLCADLQRGSLLDPVWSSRYSVLRRLAPEKINQVIIDKAEQQWLGLVEQADTTSRY</sequence>
<proteinExistence type="predicted"/>
<evidence type="ECO:0000313" key="2">
    <source>
        <dbReference type="Proteomes" id="UP000230292"/>
    </source>
</evidence>
<reference evidence="1 2" key="1">
    <citation type="submission" date="2017-09" db="EMBL/GenBank/DDBJ databases">
        <title>Depth-based differentiation of microbial function through sediment-hosted aquifers and enrichment of novel symbionts in the deep terrestrial subsurface.</title>
        <authorList>
            <person name="Probst A.J."/>
            <person name="Ladd B."/>
            <person name="Jarett J.K."/>
            <person name="Geller-Mcgrath D.E."/>
            <person name="Sieber C.M."/>
            <person name="Emerson J.B."/>
            <person name="Anantharaman K."/>
            <person name="Thomas B.C."/>
            <person name="Malmstrom R."/>
            <person name="Stieglmeier M."/>
            <person name="Klingl A."/>
            <person name="Woyke T."/>
            <person name="Ryan C.M."/>
            <person name="Banfield J.F."/>
        </authorList>
    </citation>
    <scope>NUCLEOTIDE SEQUENCE [LARGE SCALE GENOMIC DNA]</scope>
    <source>
        <strain evidence="1">CG15_BIG_FIL_POST_REV_8_21_14_020_45_12</strain>
    </source>
</reference>
<dbReference type="AlphaFoldDB" id="A0A2M7H209"/>
<gene>
    <name evidence="1" type="ORF">COW24_06210</name>
</gene>
<dbReference type="EMBL" id="PFGC01000064">
    <property type="protein sequence ID" value="PIW36277.1"/>
    <property type="molecule type" value="Genomic_DNA"/>
</dbReference>